<keyword evidence="6 7" id="KW-0472">Membrane</keyword>
<dbReference type="PANTHER" id="PTHR34582">
    <property type="entry name" value="UPF0702 TRANSMEMBRANE PROTEIN YCAP"/>
    <property type="match status" value="1"/>
</dbReference>
<evidence type="ECO:0000256" key="3">
    <source>
        <dbReference type="ARBA" id="ARBA00022475"/>
    </source>
</evidence>
<feature type="domain" description="YetF C-terminal" evidence="8">
    <location>
        <begin position="97"/>
        <end position="160"/>
    </location>
</feature>
<organism evidence="9 10">
    <name type="scientific">Roseibium salinum</name>
    <dbReference type="NCBI Taxonomy" id="1604349"/>
    <lineage>
        <taxon>Bacteria</taxon>
        <taxon>Pseudomonadati</taxon>
        <taxon>Pseudomonadota</taxon>
        <taxon>Alphaproteobacteria</taxon>
        <taxon>Hyphomicrobiales</taxon>
        <taxon>Stappiaceae</taxon>
        <taxon>Roseibium</taxon>
    </lineage>
</organism>
<dbReference type="Proteomes" id="UP001300261">
    <property type="component" value="Unassembled WGS sequence"/>
</dbReference>
<evidence type="ECO:0000256" key="1">
    <source>
        <dbReference type="ARBA" id="ARBA00004651"/>
    </source>
</evidence>
<dbReference type="PANTHER" id="PTHR34582:SF6">
    <property type="entry name" value="UPF0702 TRANSMEMBRANE PROTEIN YCAP"/>
    <property type="match status" value="1"/>
</dbReference>
<gene>
    <name evidence="9" type="ORF">ON753_03940</name>
</gene>
<dbReference type="Pfam" id="PF04239">
    <property type="entry name" value="DUF421"/>
    <property type="match status" value="1"/>
</dbReference>
<evidence type="ECO:0000256" key="6">
    <source>
        <dbReference type="ARBA" id="ARBA00023136"/>
    </source>
</evidence>
<comment type="similarity">
    <text evidence="2">Belongs to the UPF0702 family.</text>
</comment>
<comment type="caution">
    <text evidence="9">The sequence shown here is derived from an EMBL/GenBank/DDBJ whole genome shotgun (WGS) entry which is preliminary data.</text>
</comment>
<dbReference type="EMBL" id="JAPEVI010000002">
    <property type="protein sequence ID" value="MCX2721560.1"/>
    <property type="molecule type" value="Genomic_DNA"/>
</dbReference>
<evidence type="ECO:0000256" key="7">
    <source>
        <dbReference type="SAM" id="Phobius"/>
    </source>
</evidence>
<evidence type="ECO:0000313" key="9">
    <source>
        <dbReference type="EMBL" id="MCX2721560.1"/>
    </source>
</evidence>
<feature type="transmembrane region" description="Helical" evidence="7">
    <location>
        <begin position="20"/>
        <end position="38"/>
    </location>
</feature>
<dbReference type="RefSeq" id="WP_265961255.1">
    <property type="nucleotide sequence ID" value="NZ_JAPEVI010000002.1"/>
</dbReference>
<protein>
    <submittedName>
        <fullName evidence="9">DUF421 domain-containing protein</fullName>
    </submittedName>
</protein>
<dbReference type="InterPro" id="IPR007353">
    <property type="entry name" value="DUF421"/>
</dbReference>
<comment type="subcellular location">
    <subcellularLocation>
        <location evidence="1">Cell membrane</location>
        <topology evidence="1">Multi-pass membrane protein</topology>
    </subcellularLocation>
</comment>
<feature type="transmembrane region" description="Helical" evidence="7">
    <location>
        <begin position="74"/>
        <end position="91"/>
    </location>
</feature>
<evidence type="ECO:0000256" key="2">
    <source>
        <dbReference type="ARBA" id="ARBA00006448"/>
    </source>
</evidence>
<dbReference type="Gene3D" id="3.30.240.20">
    <property type="entry name" value="bsu07140 like domains"/>
    <property type="match status" value="1"/>
</dbReference>
<name>A0ABT3QX88_9HYPH</name>
<dbReference type="InterPro" id="IPR023090">
    <property type="entry name" value="UPF0702_alpha/beta_dom_sf"/>
</dbReference>
<keyword evidence="5 7" id="KW-1133">Transmembrane helix</keyword>
<keyword evidence="10" id="KW-1185">Reference proteome</keyword>
<accession>A0ABT3QX88</accession>
<keyword evidence="3" id="KW-1003">Cell membrane</keyword>
<proteinExistence type="inferred from homology"/>
<feature type="transmembrane region" description="Helical" evidence="7">
    <location>
        <begin position="50"/>
        <end position="68"/>
    </location>
</feature>
<sequence>MDWLDDFHYLIGSDPGGISWWQMSIRAVLVFVFGLVLIRLFGRRAFGQQTALDIFLAIIVGSNLGRAITGNAPFGPTLAATMVLAILYWIVRHATARFSRFSNLIKGHPIPLVEHGRLKAKAMRGAAVSVGDIDESARESGLPGLDSVEEARLERSGRISTRSGGSAE</sequence>
<evidence type="ECO:0000313" key="10">
    <source>
        <dbReference type="Proteomes" id="UP001300261"/>
    </source>
</evidence>
<evidence type="ECO:0000256" key="4">
    <source>
        <dbReference type="ARBA" id="ARBA00022692"/>
    </source>
</evidence>
<keyword evidence="4 7" id="KW-0812">Transmembrane</keyword>
<evidence type="ECO:0000259" key="8">
    <source>
        <dbReference type="Pfam" id="PF04239"/>
    </source>
</evidence>
<reference evidence="9 10" key="1">
    <citation type="journal article" date="2016" name="Int. J. Syst. Evol. Microbiol.">
        <title>Labrenzia salina sp. nov., isolated from the rhizosphere of the halophyte Arthrocnemum macrostachyum.</title>
        <authorList>
            <person name="Camacho M."/>
            <person name="Redondo-Gomez S."/>
            <person name="Rodriguez-Llorente I."/>
            <person name="Rohde M."/>
            <person name="Sproer C."/>
            <person name="Schumann P."/>
            <person name="Klenk H.P."/>
            <person name="Montero-Calasanz M.D.C."/>
        </authorList>
    </citation>
    <scope>NUCLEOTIDE SEQUENCE [LARGE SCALE GENOMIC DNA]</scope>
    <source>
        <strain evidence="9 10">DSM 29163</strain>
    </source>
</reference>
<evidence type="ECO:0000256" key="5">
    <source>
        <dbReference type="ARBA" id="ARBA00022989"/>
    </source>
</evidence>